<evidence type="ECO:0000313" key="2">
    <source>
        <dbReference type="EMBL" id="KFG26813.1"/>
    </source>
</evidence>
<dbReference type="AlphaFoldDB" id="H8Z948"/>
<reference evidence="2" key="2">
    <citation type="submission" date="2012-10" db="EMBL/GenBank/DDBJ databases">
        <authorList>
            <consortium name="The Broad Institute Genome Sequencing Platform"/>
            <consortium name="The Broad Institute Genome Sequencing Center for Infectious Disease"/>
            <person name="Cuomo C."/>
            <person name="Troemel E."/>
            <person name="Walker B."/>
            <person name="Young S.K."/>
            <person name="Zeng Q."/>
            <person name="Gargeya S."/>
            <person name="Fitzgerald M."/>
            <person name="Haas B."/>
            <person name="Abouelleil A."/>
            <person name="Alvarado L."/>
            <person name="Arachchi H.M."/>
            <person name="Berlin A.M."/>
            <person name="Chapman S.B."/>
            <person name="Goldberg J."/>
            <person name="Griggs A."/>
            <person name="Gujja S."/>
            <person name="Hansen M."/>
            <person name="Howarth C."/>
            <person name="Imamovic A."/>
            <person name="Larimer J."/>
            <person name="McCowan C."/>
            <person name="Murphy C."/>
            <person name="Neiman D."/>
            <person name="Pearson M."/>
            <person name="Priest M."/>
            <person name="Roberts A."/>
            <person name="Saif S."/>
            <person name="Shea T."/>
            <person name="Sisk P."/>
            <person name="Sykes S."/>
            <person name="Wortman J."/>
            <person name="Nusbaum C."/>
            <person name="Birren B."/>
        </authorList>
    </citation>
    <scope>NUCLEOTIDE SEQUENCE</scope>
    <source>
        <strain evidence="2">ERTm6</strain>
    </source>
</reference>
<dbReference type="OrthoDB" id="10284144at2759"/>
<evidence type="ECO:0000313" key="1">
    <source>
        <dbReference type="EMBL" id="EHY66479.1"/>
    </source>
</evidence>
<organism evidence="1">
    <name type="scientific">Nematocida ausubeli (strain ATCC PRA-371 / ERTm2)</name>
    <name type="common">Nematode killer fungus</name>
    <dbReference type="NCBI Taxonomy" id="1913371"/>
    <lineage>
        <taxon>Eukaryota</taxon>
        <taxon>Fungi</taxon>
        <taxon>Fungi incertae sedis</taxon>
        <taxon>Microsporidia</taxon>
        <taxon>Nematocida</taxon>
    </lineage>
</organism>
<name>H8Z948_NEMA1</name>
<sequence>MKEVICLLKKSTGVNAVLEELKRTGRYSELMAHIRREIENSKTTFTLTEKYEKICEILERHLTNKDMSLIESILTEQRRM</sequence>
<proteinExistence type="predicted"/>
<dbReference type="Proteomes" id="UP000054524">
    <property type="component" value="Unassembled WGS sequence"/>
</dbReference>
<accession>H8Z948</accession>
<dbReference type="EMBL" id="JH604633">
    <property type="protein sequence ID" value="EHY66479.1"/>
    <property type="molecule type" value="Genomic_DNA"/>
</dbReference>
<evidence type="ECO:0000313" key="3">
    <source>
        <dbReference type="Proteomes" id="UP000054524"/>
    </source>
</evidence>
<protein>
    <submittedName>
        <fullName evidence="1">Uncharacterized protein</fullName>
    </submittedName>
</protein>
<dbReference type="EMBL" id="AKIJ01000002">
    <property type="protein sequence ID" value="KFG26813.1"/>
    <property type="molecule type" value="Genomic_DNA"/>
</dbReference>
<reference evidence="2 3" key="3">
    <citation type="journal article" date="2014" name="Genome Announc.">
        <title>Genome Sequence of the Microsporidian Species Nematocida sp1 Strain ERTm6 (ATCC PRA-372).</title>
        <authorList>
            <person name="Bakowski M.A."/>
            <person name="Priest M."/>
            <person name="Young S."/>
            <person name="Cuomo C.A."/>
            <person name="Troemel E.R."/>
        </authorList>
    </citation>
    <scope>NUCLEOTIDE SEQUENCE [LARGE SCALE GENOMIC DNA]</scope>
    <source>
        <strain evidence="2 3">ERTm6</strain>
    </source>
</reference>
<dbReference type="Proteomes" id="UP000005622">
    <property type="component" value="Unassembled WGS sequence"/>
</dbReference>
<reference evidence="1" key="1">
    <citation type="submission" date="2011-03" db="EMBL/GenBank/DDBJ databases">
        <title>The Genome Sequence of Nematocida sp1 strain ERTm2.</title>
        <authorList>
            <consortium name="The Broad Institute Genome Sequencing Platform"/>
            <consortium name="The Broad Institute Genome Sequencing Center for Infectious Disease"/>
            <person name="Cuomo C."/>
            <person name="Troemel E."/>
            <person name="Young S.K."/>
            <person name="Zeng Q."/>
            <person name="Gargeya S."/>
            <person name="Fitzgerald M."/>
            <person name="Haas B."/>
            <person name="Abouelleil A."/>
            <person name="Alvarado L."/>
            <person name="Arachchi H.M."/>
            <person name="Berlin A."/>
            <person name="Brown A."/>
            <person name="Chapman S.B."/>
            <person name="Chen Z."/>
            <person name="Dunbar C."/>
            <person name="Freedman E."/>
            <person name="Gearin G."/>
            <person name="Gellesch M."/>
            <person name="Goldberg J."/>
            <person name="Griggs A."/>
            <person name="Gujja S."/>
            <person name="Heilman E.R."/>
            <person name="Heiman D."/>
            <person name="Howarth C."/>
            <person name="Larson L."/>
            <person name="Lui A."/>
            <person name="MacDonald P.J.P."/>
            <person name="Mehta T."/>
            <person name="Montmayeur A."/>
            <person name="Murphy C."/>
            <person name="Neiman D."/>
            <person name="Pearson M."/>
            <person name="Priest M."/>
            <person name="Roberts A."/>
            <person name="Saif S."/>
            <person name="Shea T."/>
            <person name="Shenoy N."/>
            <person name="Sisk P."/>
            <person name="Stolte C."/>
            <person name="Sykes S."/>
            <person name="White J."/>
            <person name="Yandava C."/>
            <person name="Wortman J."/>
            <person name="Nusbaum C."/>
            <person name="Birren B."/>
        </authorList>
    </citation>
    <scope>NUCLEOTIDE SEQUENCE</scope>
    <source>
        <strain evidence="1">ERTm2</strain>
    </source>
</reference>
<keyword evidence="3" id="KW-1185">Reference proteome</keyword>
<dbReference type="HOGENOM" id="CLU_2590323_0_0_1"/>
<gene>
    <name evidence="1" type="ORF">NERG_00119</name>
    <name evidence="2" type="ORF">NESG_00969</name>
</gene>
<accession>A0A086J3U5</accession>